<name>A0A2B7WQP6_POLH7</name>
<reference evidence="3 4" key="1">
    <citation type="submission" date="2017-10" db="EMBL/GenBank/DDBJ databases">
        <title>Comparative genomics in systemic dimorphic fungi from Ajellomycetaceae.</title>
        <authorList>
            <person name="Munoz J.F."/>
            <person name="Mcewen J.G."/>
            <person name="Clay O.K."/>
            <person name="Cuomo C.A."/>
        </authorList>
    </citation>
    <scope>NUCLEOTIDE SEQUENCE [LARGE SCALE GENOMIC DNA]</scope>
    <source>
        <strain evidence="3 4">UAMH7299</strain>
    </source>
</reference>
<feature type="transmembrane region" description="Helical" evidence="2">
    <location>
        <begin position="128"/>
        <end position="150"/>
    </location>
</feature>
<accession>A0A2B7WQP6</accession>
<keyword evidence="2" id="KW-0812">Transmembrane</keyword>
<evidence type="ECO:0000256" key="2">
    <source>
        <dbReference type="SAM" id="Phobius"/>
    </source>
</evidence>
<evidence type="ECO:0000256" key="1">
    <source>
        <dbReference type="SAM" id="MobiDB-lite"/>
    </source>
</evidence>
<keyword evidence="2" id="KW-0472">Membrane</keyword>
<keyword evidence="2" id="KW-1133">Transmembrane helix</keyword>
<protein>
    <submittedName>
        <fullName evidence="3">Uncharacterized protein</fullName>
    </submittedName>
</protein>
<dbReference type="EMBL" id="PDNA01000284">
    <property type="protein sequence ID" value="PGG98820.1"/>
    <property type="molecule type" value="Genomic_DNA"/>
</dbReference>
<dbReference type="AlphaFoldDB" id="A0A2B7WQP6"/>
<dbReference type="OrthoDB" id="4173102at2759"/>
<comment type="caution">
    <text evidence="3">The sequence shown here is derived from an EMBL/GenBank/DDBJ whole genome shotgun (WGS) entry which is preliminary data.</text>
</comment>
<feature type="region of interest" description="Disordered" evidence="1">
    <location>
        <begin position="83"/>
        <end position="108"/>
    </location>
</feature>
<proteinExistence type="predicted"/>
<keyword evidence="4" id="KW-1185">Reference proteome</keyword>
<gene>
    <name evidence="3" type="ORF">AJ80_09457</name>
</gene>
<dbReference type="Proteomes" id="UP000224634">
    <property type="component" value="Unassembled WGS sequence"/>
</dbReference>
<evidence type="ECO:0000313" key="3">
    <source>
        <dbReference type="EMBL" id="PGG98820.1"/>
    </source>
</evidence>
<sequence length="165" mass="18441">MAGRYASSRILGIHSAIHHPSQFLTIRATSSSAPLFSLFPQPSCLLPVSYAPKFSKLNFSTHPGTLLETTKQQRHESITTKVKRAQKAGQPTEDQAGTTTTTTTTTGEVPEYPTFSLDSLGLSRNMKIFLIGILCVFGTMETWFWCKAIWRWWKGGEKEEDEVVE</sequence>
<evidence type="ECO:0000313" key="4">
    <source>
        <dbReference type="Proteomes" id="UP000224634"/>
    </source>
</evidence>
<organism evidence="3 4">
    <name type="scientific">Polytolypa hystricis (strain UAMH7299)</name>
    <dbReference type="NCBI Taxonomy" id="1447883"/>
    <lineage>
        <taxon>Eukaryota</taxon>
        <taxon>Fungi</taxon>
        <taxon>Dikarya</taxon>
        <taxon>Ascomycota</taxon>
        <taxon>Pezizomycotina</taxon>
        <taxon>Eurotiomycetes</taxon>
        <taxon>Eurotiomycetidae</taxon>
        <taxon>Onygenales</taxon>
        <taxon>Onygenales incertae sedis</taxon>
        <taxon>Polytolypa</taxon>
    </lineage>
</organism>